<dbReference type="PROSITE" id="PS50109">
    <property type="entry name" value="HIS_KIN"/>
    <property type="match status" value="1"/>
</dbReference>
<evidence type="ECO:0000259" key="14">
    <source>
        <dbReference type="PROSITE" id="PS50885"/>
    </source>
</evidence>
<dbReference type="GO" id="GO:0000155">
    <property type="term" value="F:phosphorelay sensor kinase activity"/>
    <property type="evidence" value="ECO:0007669"/>
    <property type="project" value="InterPro"/>
</dbReference>
<comment type="catalytic activity">
    <reaction evidence="1">
        <text>ATP + protein L-histidine = ADP + protein N-phospho-L-histidine.</text>
        <dbReference type="EC" id="2.7.13.3"/>
    </reaction>
</comment>
<evidence type="ECO:0000256" key="10">
    <source>
        <dbReference type="ARBA" id="ARBA00023136"/>
    </source>
</evidence>
<feature type="region of interest" description="Disordered" evidence="11">
    <location>
        <begin position="48"/>
        <end position="71"/>
    </location>
</feature>
<dbReference type="InterPro" id="IPR003660">
    <property type="entry name" value="HAMP_dom"/>
</dbReference>
<evidence type="ECO:0000256" key="4">
    <source>
        <dbReference type="ARBA" id="ARBA00022553"/>
    </source>
</evidence>
<evidence type="ECO:0000256" key="3">
    <source>
        <dbReference type="ARBA" id="ARBA00012438"/>
    </source>
</evidence>
<dbReference type="GO" id="GO:0005886">
    <property type="term" value="C:plasma membrane"/>
    <property type="evidence" value="ECO:0007669"/>
    <property type="project" value="UniProtKB-SubCell"/>
</dbReference>
<dbReference type="RefSeq" id="WP_165228057.1">
    <property type="nucleotide sequence ID" value="NZ_CP049257.1"/>
</dbReference>
<dbReference type="CDD" id="cd06225">
    <property type="entry name" value="HAMP"/>
    <property type="match status" value="1"/>
</dbReference>
<keyword evidence="4" id="KW-0597">Phosphoprotein</keyword>
<dbReference type="Gene3D" id="3.30.565.10">
    <property type="entry name" value="Histidine kinase-like ATPase, C-terminal domain"/>
    <property type="match status" value="1"/>
</dbReference>
<name>A0A6G6W905_9ACTN</name>
<dbReference type="EMBL" id="CP049257">
    <property type="protein sequence ID" value="QIG41585.1"/>
    <property type="molecule type" value="Genomic_DNA"/>
</dbReference>
<dbReference type="SUPFAM" id="SSF55874">
    <property type="entry name" value="ATPase domain of HSP90 chaperone/DNA topoisomerase II/histidine kinase"/>
    <property type="match status" value="1"/>
</dbReference>
<dbReference type="InterPro" id="IPR036097">
    <property type="entry name" value="HisK_dim/P_sf"/>
</dbReference>
<dbReference type="SMART" id="SM00304">
    <property type="entry name" value="HAMP"/>
    <property type="match status" value="1"/>
</dbReference>
<evidence type="ECO:0000313" key="15">
    <source>
        <dbReference type="EMBL" id="QIG41585.1"/>
    </source>
</evidence>
<evidence type="ECO:0000256" key="6">
    <source>
        <dbReference type="ARBA" id="ARBA00022692"/>
    </source>
</evidence>
<dbReference type="CDD" id="cd00075">
    <property type="entry name" value="HATPase"/>
    <property type="match status" value="1"/>
</dbReference>
<dbReference type="SMART" id="SM00387">
    <property type="entry name" value="HATPase_c"/>
    <property type="match status" value="1"/>
</dbReference>
<dbReference type="InterPro" id="IPR003661">
    <property type="entry name" value="HisK_dim/P_dom"/>
</dbReference>
<dbReference type="Gene3D" id="1.10.287.130">
    <property type="match status" value="1"/>
</dbReference>
<dbReference type="PANTHER" id="PTHR45436">
    <property type="entry name" value="SENSOR HISTIDINE KINASE YKOH"/>
    <property type="match status" value="1"/>
</dbReference>
<sequence length="457" mass="48435">MRTLTARLVVTAVALVLVVSVLIGVAATLAIQNRLTRQVDNQLTQIVERPGPGPGGLGNAQPGTLQAGFPDGSGDGLGYRSGYGPDRTELDDDALQALADVPTDGEIHALDVPGLGGYRARAAAGSVRGEPGTVVVALPTEEVSEAVHSLIGYEAVLVALGTVLAAGGGLLLVRRQLRPLREVAATADRVSELDLTEGEIELHERVPAHLTDERTEVGQVGAALNTLLAHVETSLAERHRSEQQVRQFVADASHELRTPLATIAGYTELARRRGDDQDTVRTALGKVEEESGRMTSLVEDLLLLARLDAGRPLAAEPVDLTHLLLEAVSDARVVAPDHRWRLELPDEPVEVTGDEQRLHQVVTNLLTNARKHTPAGTTVTVTGRPDGFDVHDDGPGFPPDFVDQAFERFARVDEARERSGGAGLGLSLVEAIVRSHGGTVSLHSAPGGTTIAVRLRP</sequence>
<protein>
    <recommendedName>
        <fullName evidence="3">histidine kinase</fullName>
        <ecNumber evidence="3">2.7.13.3</ecNumber>
    </recommendedName>
</protein>
<evidence type="ECO:0000256" key="5">
    <source>
        <dbReference type="ARBA" id="ARBA00022679"/>
    </source>
</evidence>
<dbReference type="CDD" id="cd00082">
    <property type="entry name" value="HisKA"/>
    <property type="match status" value="1"/>
</dbReference>
<dbReference type="SUPFAM" id="SSF47384">
    <property type="entry name" value="Homodimeric domain of signal transducing histidine kinase"/>
    <property type="match status" value="1"/>
</dbReference>
<evidence type="ECO:0000256" key="8">
    <source>
        <dbReference type="ARBA" id="ARBA00022989"/>
    </source>
</evidence>
<proteinExistence type="predicted"/>
<feature type="domain" description="HAMP" evidence="14">
    <location>
        <begin position="174"/>
        <end position="236"/>
    </location>
</feature>
<comment type="subcellular location">
    <subcellularLocation>
        <location evidence="2">Cell membrane</location>
    </subcellularLocation>
</comment>
<dbReference type="Gene3D" id="6.10.340.10">
    <property type="match status" value="1"/>
</dbReference>
<keyword evidence="10 12" id="KW-0472">Membrane</keyword>
<feature type="domain" description="Histidine kinase" evidence="13">
    <location>
        <begin position="251"/>
        <end position="457"/>
    </location>
</feature>
<evidence type="ECO:0000256" key="11">
    <source>
        <dbReference type="SAM" id="MobiDB-lite"/>
    </source>
</evidence>
<keyword evidence="16" id="KW-1185">Reference proteome</keyword>
<dbReference type="InterPro" id="IPR036890">
    <property type="entry name" value="HATPase_C_sf"/>
</dbReference>
<dbReference type="KEGG" id="nano:G5V58_01290"/>
<dbReference type="InterPro" id="IPR003594">
    <property type="entry name" value="HATPase_dom"/>
</dbReference>
<accession>A0A6G6W905</accession>
<evidence type="ECO:0000256" key="7">
    <source>
        <dbReference type="ARBA" id="ARBA00022777"/>
    </source>
</evidence>
<dbReference type="AlphaFoldDB" id="A0A6G6W905"/>
<keyword evidence="5" id="KW-0808">Transferase</keyword>
<dbReference type="PANTHER" id="PTHR45436:SF5">
    <property type="entry name" value="SENSOR HISTIDINE KINASE TRCS"/>
    <property type="match status" value="1"/>
</dbReference>
<dbReference type="PRINTS" id="PR00344">
    <property type="entry name" value="BCTRLSENSOR"/>
</dbReference>
<keyword evidence="9" id="KW-0902">Two-component regulatory system</keyword>
<evidence type="ECO:0000256" key="1">
    <source>
        <dbReference type="ARBA" id="ARBA00000085"/>
    </source>
</evidence>
<dbReference type="Pfam" id="PF00672">
    <property type="entry name" value="HAMP"/>
    <property type="match status" value="1"/>
</dbReference>
<evidence type="ECO:0000256" key="9">
    <source>
        <dbReference type="ARBA" id="ARBA00023012"/>
    </source>
</evidence>
<dbReference type="Pfam" id="PF00512">
    <property type="entry name" value="HisKA"/>
    <property type="match status" value="1"/>
</dbReference>
<reference evidence="15 16" key="1">
    <citation type="submission" date="2020-02" db="EMBL/GenBank/DDBJ databases">
        <title>Full genome sequence of Nocardioides sp. R-3366.</title>
        <authorList>
            <person name="Im W.-T."/>
        </authorList>
    </citation>
    <scope>NUCLEOTIDE SEQUENCE [LARGE SCALE GENOMIC DNA]</scope>
    <source>
        <strain evidence="15 16">R-3366</strain>
    </source>
</reference>
<evidence type="ECO:0000256" key="2">
    <source>
        <dbReference type="ARBA" id="ARBA00004236"/>
    </source>
</evidence>
<keyword evidence="6 12" id="KW-0812">Transmembrane</keyword>
<keyword evidence="7 15" id="KW-0418">Kinase</keyword>
<organism evidence="15 16">
    <name type="scientific">Nocardioides anomalus</name>
    <dbReference type="NCBI Taxonomy" id="2712223"/>
    <lineage>
        <taxon>Bacteria</taxon>
        <taxon>Bacillati</taxon>
        <taxon>Actinomycetota</taxon>
        <taxon>Actinomycetes</taxon>
        <taxon>Propionibacteriales</taxon>
        <taxon>Nocardioidaceae</taxon>
        <taxon>Nocardioides</taxon>
    </lineage>
</organism>
<gene>
    <name evidence="15" type="ORF">G5V58_01290</name>
</gene>
<evidence type="ECO:0000313" key="16">
    <source>
        <dbReference type="Proteomes" id="UP000502996"/>
    </source>
</evidence>
<evidence type="ECO:0000256" key="12">
    <source>
        <dbReference type="SAM" id="Phobius"/>
    </source>
</evidence>
<dbReference type="PROSITE" id="PS50885">
    <property type="entry name" value="HAMP"/>
    <property type="match status" value="1"/>
</dbReference>
<feature type="transmembrane region" description="Helical" evidence="12">
    <location>
        <begin position="150"/>
        <end position="173"/>
    </location>
</feature>
<dbReference type="Pfam" id="PF02518">
    <property type="entry name" value="HATPase_c"/>
    <property type="match status" value="1"/>
</dbReference>
<dbReference type="SMART" id="SM00388">
    <property type="entry name" value="HisKA"/>
    <property type="match status" value="1"/>
</dbReference>
<evidence type="ECO:0000259" key="13">
    <source>
        <dbReference type="PROSITE" id="PS50109"/>
    </source>
</evidence>
<dbReference type="FunFam" id="1.10.287.130:FF:000001">
    <property type="entry name" value="Two-component sensor histidine kinase"/>
    <property type="match status" value="1"/>
</dbReference>
<keyword evidence="8 12" id="KW-1133">Transmembrane helix</keyword>
<dbReference type="EC" id="2.7.13.3" evidence="3"/>
<dbReference type="InterPro" id="IPR005467">
    <property type="entry name" value="His_kinase_dom"/>
</dbReference>
<dbReference type="InterPro" id="IPR050428">
    <property type="entry name" value="TCS_sensor_his_kinase"/>
</dbReference>
<dbReference type="Proteomes" id="UP000502996">
    <property type="component" value="Chromosome"/>
</dbReference>
<dbReference type="InterPro" id="IPR004358">
    <property type="entry name" value="Sig_transdc_His_kin-like_C"/>
</dbReference>